<reference evidence="2 3" key="1">
    <citation type="submission" date="2020-12" db="EMBL/GenBank/DDBJ databases">
        <title>Bacterial novel species Adhaeribacter sp. BT258 isolated from soil.</title>
        <authorList>
            <person name="Jung H.-Y."/>
        </authorList>
    </citation>
    <scope>NUCLEOTIDE SEQUENCE [LARGE SCALE GENOMIC DNA]</scope>
    <source>
        <strain evidence="2 3">BT258</strain>
    </source>
</reference>
<dbReference type="InterPro" id="IPR029068">
    <property type="entry name" value="Glyas_Bleomycin-R_OHBP_Dase"/>
</dbReference>
<dbReference type="PROSITE" id="PS51819">
    <property type="entry name" value="VOC"/>
    <property type="match status" value="1"/>
</dbReference>
<sequence>MKSNYINWFEIPVTDMSRASKFYNEVFGIEVQAFPYGEDQEMGIFAHTQETGVAGALVKGQGYEPSAKGPLLYLNGGEDLSNALAKVEAAGGSVLMEKFQISPENGYMAIFLDTEGNKLAMHSMN</sequence>
<dbReference type="InterPro" id="IPR052164">
    <property type="entry name" value="Anthracycline_SecMetBiosynth"/>
</dbReference>
<gene>
    <name evidence="2" type="ORF">I5M27_03780</name>
</gene>
<dbReference type="Proteomes" id="UP000644147">
    <property type="component" value="Unassembled WGS sequence"/>
</dbReference>
<evidence type="ECO:0000313" key="3">
    <source>
        <dbReference type="Proteomes" id="UP000644147"/>
    </source>
</evidence>
<accession>A0ABS1BYE0</accession>
<dbReference type="RefSeq" id="WP_200504680.1">
    <property type="nucleotide sequence ID" value="NZ_JAEHFX010000001.1"/>
</dbReference>
<dbReference type="Gene3D" id="3.10.180.10">
    <property type="entry name" value="2,3-Dihydroxybiphenyl 1,2-Dioxygenase, domain 1"/>
    <property type="match status" value="1"/>
</dbReference>
<keyword evidence="3" id="KW-1185">Reference proteome</keyword>
<comment type="caution">
    <text evidence="2">The sequence shown here is derived from an EMBL/GenBank/DDBJ whole genome shotgun (WGS) entry which is preliminary data.</text>
</comment>
<dbReference type="PANTHER" id="PTHR33993">
    <property type="entry name" value="GLYOXALASE-RELATED"/>
    <property type="match status" value="1"/>
</dbReference>
<proteinExistence type="predicted"/>
<organism evidence="2 3">
    <name type="scientific">Adhaeribacter terrigena</name>
    <dbReference type="NCBI Taxonomy" id="2793070"/>
    <lineage>
        <taxon>Bacteria</taxon>
        <taxon>Pseudomonadati</taxon>
        <taxon>Bacteroidota</taxon>
        <taxon>Cytophagia</taxon>
        <taxon>Cytophagales</taxon>
        <taxon>Hymenobacteraceae</taxon>
        <taxon>Adhaeribacter</taxon>
    </lineage>
</organism>
<dbReference type="EMBL" id="JAEHFX010000001">
    <property type="protein sequence ID" value="MBK0402089.1"/>
    <property type="molecule type" value="Genomic_DNA"/>
</dbReference>
<dbReference type="InterPro" id="IPR004360">
    <property type="entry name" value="Glyas_Fos-R_dOase_dom"/>
</dbReference>
<dbReference type="SUPFAM" id="SSF54593">
    <property type="entry name" value="Glyoxalase/Bleomycin resistance protein/Dihydroxybiphenyl dioxygenase"/>
    <property type="match status" value="1"/>
</dbReference>
<evidence type="ECO:0000259" key="1">
    <source>
        <dbReference type="PROSITE" id="PS51819"/>
    </source>
</evidence>
<dbReference type="CDD" id="cd07247">
    <property type="entry name" value="SgaA_N_like"/>
    <property type="match status" value="1"/>
</dbReference>
<dbReference type="Pfam" id="PF00903">
    <property type="entry name" value="Glyoxalase"/>
    <property type="match status" value="1"/>
</dbReference>
<name>A0ABS1BYE0_9BACT</name>
<evidence type="ECO:0000313" key="2">
    <source>
        <dbReference type="EMBL" id="MBK0402089.1"/>
    </source>
</evidence>
<feature type="domain" description="VOC" evidence="1">
    <location>
        <begin position="5"/>
        <end position="124"/>
    </location>
</feature>
<protein>
    <submittedName>
        <fullName evidence="2">VOC family protein</fullName>
    </submittedName>
</protein>
<dbReference type="InterPro" id="IPR037523">
    <property type="entry name" value="VOC_core"/>
</dbReference>
<dbReference type="PANTHER" id="PTHR33993:SF2">
    <property type="entry name" value="VOC DOMAIN-CONTAINING PROTEIN"/>
    <property type="match status" value="1"/>
</dbReference>